<sequence length="201" mass="20582">MALVSPGVQVSVIDESFYTPAEPGTVPMIFVASAQDKTSSSGTGTASGTTAANAGKVNLITSQRELAETFGDPTFTKDGNNNPIHGGELNEWGLQAAYSYLGVANRAYVVRAAVDTGELNASATTPAANPPSGTYWLDTANTEWGVFVWNGNASTTTGGQTFTKHDPIVITDKTNCVGGVAGAVPKTSIGAVGDYAINATT</sequence>
<evidence type="ECO:0000313" key="1">
    <source>
        <dbReference type="EMBL" id="SVC28153.1"/>
    </source>
</evidence>
<protein>
    <submittedName>
        <fullName evidence="1">Uncharacterized protein</fullName>
    </submittedName>
</protein>
<proteinExistence type="predicted"/>
<gene>
    <name evidence="1" type="ORF">METZ01_LOCUS281007</name>
</gene>
<feature type="non-terminal residue" evidence="1">
    <location>
        <position position="201"/>
    </location>
</feature>
<reference evidence="1" key="1">
    <citation type="submission" date="2018-05" db="EMBL/GenBank/DDBJ databases">
        <authorList>
            <person name="Lanie J.A."/>
            <person name="Ng W.-L."/>
            <person name="Kazmierczak K.M."/>
            <person name="Andrzejewski T.M."/>
            <person name="Davidsen T.M."/>
            <person name="Wayne K.J."/>
            <person name="Tettelin H."/>
            <person name="Glass J.I."/>
            <person name="Rusch D."/>
            <person name="Podicherti R."/>
            <person name="Tsui H.-C.T."/>
            <person name="Winkler M.E."/>
        </authorList>
    </citation>
    <scope>NUCLEOTIDE SEQUENCE</scope>
</reference>
<name>A0A382KX94_9ZZZZ</name>
<dbReference type="EMBL" id="UINC01082936">
    <property type="protein sequence ID" value="SVC28153.1"/>
    <property type="molecule type" value="Genomic_DNA"/>
</dbReference>
<dbReference type="AlphaFoldDB" id="A0A382KX94"/>
<organism evidence="1">
    <name type="scientific">marine metagenome</name>
    <dbReference type="NCBI Taxonomy" id="408172"/>
    <lineage>
        <taxon>unclassified sequences</taxon>
        <taxon>metagenomes</taxon>
        <taxon>ecological metagenomes</taxon>
    </lineage>
</organism>
<accession>A0A382KX94</accession>
<dbReference type="Gene3D" id="3.40.50.11780">
    <property type="match status" value="1"/>
</dbReference>